<name>A0A9X8H5A7_APHAT</name>
<accession>A0A9X8H5A7</accession>
<organism evidence="2 3">
    <name type="scientific">Aphanomyces astaci</name>
    <name type="common">Crayfish plague agent</name>
    <dbReference type="NCBI Taxonomy" id="112090"/>
    <lineage>
        <taxon>Eukaryota</taxon>
        <taxon>Sar</taxon>
        <taxon>Stramenopiles</taxon>
        <taxon>Oomycota</taxon>
        <taxon>Saprolegniomycetes</taxon>
        <taxon>Saprolegniales</taxon>
        <taxon>Verrucalvaceae</taxon>
        <taxon>Aphanomyces</taxon>
    </lineage>
</organism>
<evidence type="ECO:0000313" key="2">
    <source>
        <dbReference type="EMBL" id="RLO01644.1"/>
    </source>
</evidence>
<keyword evidence="1" id="KW-0472">Membrane</keyword>
<gene>
    <name evidence="2" type="ORF">DYB28_015463</name>
</gene>
<dbReference type="AlphaFoldDB" id="A0A9X8H5A7"/>
<comment type="caution">
    <text evidence="2">The sequence shown here is derived from an EMBL/GenBank/DDBJ whole genome shotgun (WGS) entry which is preliminary data.</text>
</comment>
<keyword evidence="1" id="KW-0812">Transmembrane</keyword>
<evidence type="ECO:0000256" key="1">
    <source>
        <dbReference type="SAM" id="Phobius"/>
    </source>
</evidence>
<reference evidence="2 3" key="1">
    <citation type="journal article" date="2018" name="J. Invertebr. Pathol.">
        <title>New genotyping method for the causative agent of crayfish plague (Aphanomyces astaci) based on whole genome data.</title>
        <authorList>
            <person name="Minardi D."/>
            <person name="Studholme D.J."/>
            <person name="van der Giezen M."/>
            <person name="Pretto T."/>
            <person name="Oidtmann B."/>
        </authorList>
    </citation>
    <scope>NUCLEOTIDE SEQUENCE [LARGE SCALE GENOMIC DNA]</scope>
    <source>
        <strain evidence="2 3">KB13</strain>
    </source>
</reference>
<dbReference type="EMBL" id="QUTI01035659">
    <property type="protein sequence ID" value="RLO01644.1"/>
    <property type="molecule type" value="Genomic_DNA"/>
</dbReference>
<feature type="transmembrane region" description="Helical" evidence="1">
    <location>
        <begin position="43"/>
        <end position="63"/>
    </location>
</feature>
<protein>
    <submittedName>
        <fullName evidence="2">Uncharacterized protein</fullName>
    </submittedName>
</protein>
<dbReference type="Proteomes" id="UP000275652">
    <property type="component" value="Unassembled WGS sequence"/>
</dbReference>
<proteinExistence type="predicted"/>
<evidence type="ECO:0000313" key="3">
    <source>
        <dbReference type="Proteomes" id="UP000275652"/>
    </source>
</evidence>
<feature type="non-terminal residue" evidence="2">
    <location>
        <position position="1"/>
    </location>
</feature>
<keyword evidence="1" id="KW-1133">Transmembrane helix</keyword>
<sequence length="83" mass="9482">PVILGALKDKWAPNCGSVYNELDEAKLNPKCSQDKDGLRNVLFFSYAWLLWAVLTWAASFLIARYRLNHRNTKSQEVETPVVT</sequence>